<accession>A0A5N6ZFM6</accession>
<keyword evidence="3" id="KW-1185">Reference proteome</keyword>
<feature type="compositionally biased region" description="Basic and acidic residues" evidence="1">
    <location>
        <begin position="351"/>
        <end position="362"/>
    </location>
</feature>
<evidence type="ECO:0000313" key="3">
    <source>
        <dbReference type="Proteomes" id="UP000327118"/>
    </source>
</evidence>
<dbReference type="Proteomes" id="UP000327118">
    <property type="component" value="Unassembled WGS sequence"/>
</dbReference>
<dbReference type="EMBL" id="ML739048">
    <property type="protein sequence ID" value="KAE8355696.1"/>
    <property type="molecule type" value="Genomic_DNA"/>
</dbReference>
<dbReference type="AlphaFoldDB" id="A0A5N6ZFM6"/>
<evidence type="ECO:0000256" key="1">
    <source>
        <dbReference type="SAM" id="MobiDB-lite"/>
    </source>
</evidence>
<evidence type="ECO:0000313" key="2">
    <source>
        <dbReference type="EMBL" id="KAE8355696.1"/>
    </source>
</evidence>
<feature type="region of interest" description="Disordered" evidence="1">
    <location>
        <begin position="200"/>
        <end position="222"/>
    </location>
</feature>
<feature type="compositionally biased region" description="Low complexity" evidence="1">
    <location>
        <begin position="335"/>
        <end position="344"/>
    </location>
</feature>
<sequence>MSLPKHTISTSLSSSPSRQSIRRTTESNVPSCPESTIDRPTTAQQTHTFSQEKQIHEPVGNVTSPHPENERPQELSTSYPPFQPFFTLIEDATTSEYYHPTVHYIFSDDDTDIVTEAALRSLESEQDNLPRGGKVNFRTARDHHPQHVGEVLDEDDELSNPRKGLLLPPPIPGVRDNYIILDMDVLSPDDMQNMNTAPASVGFPGTQSAPTQPQLDSQNHNQHGQKFVTSAYSLTPAWQVLNTELVPAPTFENNPSGEQSPNGGLMLKIQGTVGLPMTLPGKDRDNDNSTQRLEDMMEQFSKRLDELRQVIEGGEQASFPGMMDEEHKPTEEYNTENTTNTNAEGQITAKAHNENDIVSKDQ</sequence>
<proteinExistence type="predicted"/>
<protein>
    <submittedName>
        <fullName evidence="2">Uncharacterized protein</fullName>
    </submittedName>
</protein>
<name>A0A5N6ZFM6_9EURO</name>
<feature type="compositionally biased region" description="Polar residues" evidence="1">
    <location>
        <begin position="205"/>
        <end position="222"/>
    </location>
</feature>
<reference evidence="3" key="1">
    <citation type="submission" date="2019-04" db="EMBL/GenBank/DDBJ databases">
        <title>Friends and foes A comparative genomics studyof 23 Aspergillus species from section Flavi.</title>
        <authorList>
            <consortium name="DOE Joint Genome Institute"/>
            <person name="Kjaerbolling I."/>
            <person name="Vesth T."/>
            <person name="Frisvad J.C."/>
            <person name="Nybo J.L."/>
            <person name="Theobald S."/>
            <person name="Kildgaard S."/>
            <person name="Isbrandt T."/>
            <person name="Kuo A."/>
            <person name="Sato A."/>
            <person name="Lyhne E.K."/>
            <person name="Kogle M.E."/>
            <person name="Wiebenga A."/>
            <person name="Kun R.S."/>
            <person name="Lubbers R.J."/>
            <person name="Makela M.R."/>
            <person name="Barry K."/>
            <person name="Chovatia M."/>
            <person name="Clum A."/>
            <person name="Daum C."/>
            <person name="Haridas S."/>
            <person name="He G."/>
            <person name="LaButti K."/>
            <person name="Lipzen A."/>
            <person name="Mondo S."/>
            <person name="Riley R."/>
            <person name="Salamov A."/>
            <person name="Simmons B.A."/>
            <person name="Magnuson J.K."/>
            <person name="Henrissat B."/>
            <person name="Mortensen U.H."/>
            <person name="Larsen T.O."/>
            <person name="Devries R.P."/>
            <person name="Grigoriev I.V."/>
            <person name="Machida M."/>
            <person name="Baker S.E."/>
            <person name="Andersen M.R."/>
        </authorList>
    </citation>
    <scope>NUCLEOTIDE SEQUENCE [LARGE SCALE GENOMIC DNA]</scope>
    <source>
        <strain evidence="3">CBS 553.77</strain>
    </source>
</reference>
<dbReference type="OrthoDB" id="1681166at2759"/>
<gene>
    <name evidence="2" type="ORF">BDV28DRAFT_128446</name>
</gene>
<feature type="compositionally biased region" description="Low complexity" evidence="1">
    <location>
        <begin position="7"/>
        <end position="19"/>
    </location>
</feature>
<feature type="region of interest" description="Disordered" evidence="1">
    <location>
        <begin position="314"/>
        <end position="362"/>
    </location>
</feature>
<organism evidence="2 3">
    <name type="scientific">Aspergillus coremiiformis</name>
    <dbReference type="NCBI Taxonomy" id="138285"/>
    <lineage>
        <taxon>Eukaryota</taxon>
        <taxon>Fungi</taxon>
        <taxon>Dikarya</taxon>
        <taxon>Ascomycota</taxon>
        <taxon>Pezizomycotina</taxon>
        <taxon>Eurotiomycetes</taxon>
        <taxon>Eurotiomycetidae</taxon>
        <taxon>Eurotiales</taxon>
        <taxon>Aspergillaceae</taxon>
        <taxon>Aspergillus</taxon>
        <taxon>Aspergillus subgen. Circumdati</taxon>
    </lineage>
</organism>
<feature type="compositionally biased region" description="Polar residues" evidence="1">
    <location>
        <begin position="26"/>
        <end position="52"/>
    </location>
</feature>
<feature type="region of interest" description="Disordered" evidence="1">
    <location>
        <begin position="1"/>
        <end position="79"/>
    </location>
</feature>